<comment type="caution">
    <text evidence="5">The sequence shown here is derived from an EMBL/GenBank/DDBJ whole genome shotgun (WGS) entry which is preliminary data.</text>
</comment>
<dbReference type="GO" id="GO:0006355">
    <property type="term" value="P:regulation of DNA-templated transcription"/>
    <property type="evidence" value="ECO:0007669"/>
    <property type="project" value="InterPro"/>
</dbReference>
<dbReference type="InterPro" id="IPR016032">
    <property type="entry name" value="Sig_transdc_resp-reg_C-effctor"/>
</dbReference>
<name>A0A074MBB0_ERYLO</name>
<keyword evidence="3" id="KW-0804">Transcription</keyword>
<evidence type="ECO:0000313" key="5">
    <source>
        <dbReference type="EMBL" id="KEO90045.1"/>
    </source>
</evidence>
<dbReference type="PANTHER" id="PTHR44688:SF16">
    <property type="entry name" value="DNA-BINDING TRANSCRIPTIONAL ACTIVATOR DEVR_DOSR"/>
    <property type="match status" value="1"/>
</dbReference>
<evidence type="ECO:0000313" key="6">
    <source>
        <dbReference type="Proteomes" id="UP000027647"/>
    </source>
</evidence>
<dbReference type="STRING" id="1044.EH31_08090"/>
<sequence length="259" mass="28642">MLTLGLEARNLTETKSSGDDHCSSDKEASESEGPIALSRRLLRVARSRGVISLVYHYSHRFSAFRSNLPYLHFETGKVTARQDVPPEHAEVLTRCHDFILDQGKPIVLSEFLPAFAAAEPELTEQIITEANKMGVYDQYMVPVFGPHDVNGVIAFGFGDQISPEDKRTKQELEAVATAHHNSLVRYFGKRTDDVDLSARENEVLTWIARGKSKGEISTILGISPGSVDTYTRRIFEKMGVHDRVSAAVAGVTMGLVKPD</sequence>
<evidence type="ECO:0000256" key="2">
    <source>
        <dbReference type="ARBA" id="ARBA00023125"/>
    </source>
</evidence>
<dbReference type="Pfam" id="PF00196">
    <property type="entry name" value="GerE"/>
    <property type="match status" value="1"/>
</dbReference>
<dbReference type="Proteomes" id="UP000027647">
    <property type="component" value="Unassembled WGS sequence"/>
</dbReference>
<dbReference type="EMBL" id="JMIW01000003">
    <property type="protein sequence ID" value="KEO90045.1"/>
    <property type="molecule type" value="Genomic_DNA"/>
</dbReference>
<dbReference type="PRINTS" id="PR00038">
    <property type="entry name" value="HTHLUXR"/>
</dbReference>
<reference evidence="5 6" key="1">
    <citation type="submission" date="2014-04" db="EMBL/GenBank/DDBJ databases">
        <title>A comprehensive comparison of genomes of Erythrobacter spp. strains.</title>
        <authorList>
            <person name="Zheng Q."/>
        </authorList>
    </citation>
    <scope>NUCLEOTIDE SEQUENCE [LARGE SCALE GENOMIC DNA]</scope>
    <source>
        <strain evidence="5 6">DSM 6997</strain>
    </source>
</reference>
<dbReference type="eggNOG" id="COG2197">
    <property type="taxonomic scope" value="Bacteria"/>
</dbReference>
<evidence type="ECO:0000256" key="3">
    <source>
        <dbReference type="ARBA" id="ARBA00023163"/>
    </source>
</evidence>
<feature type="domain" description="HTH luxR-type" evidence="4">
    <location>
        <begin position="189"/>
        <end position="254"/>
    </location>
</feature>
<organism evidence="5 6">
    <name type="scientific">Erythrobacter longus</name>
    <dbReference type="NCBI Taxonomy" id="1044"/>
    <lineage>
        <taxon>Bacteria</taxon>
        <taxon>Pseudomonadati</taxon>
        <taxon>Pseudomonadota</taxon>
        <taxon>Alphaproteobacteria</taxon>
        <taxon>Sphingomonadales</taxon>
        <taxon>Erythrobacteraceae</taxon>
        <taxon>Erythrobacter/Porphyrobacter group</taxon>
        <taxon>Erythrobacter</taxon>
    </lineage>
</organism>
<protein>
    <recommendedName>
        <fullName evidence="4">HTH luxR-type domain-containing protein</fullName>
    </recommendedName>
</protein>
<keyword evidence="6" id="KW-1185">Reference proteome</keyword>
<evidence type="ECO:0000256" key="1">
    <source>
        <dbReference type="ARBA" id="ARBA00023015"/>
    </source>
</evidence>
<dbReference type="CDD" id="cd06170">
    <property type="entry name" value="LuxR_C_like"/>
    <property type="match status" value="1"/>
</dbReference>
<keyword evidence="1" id="KW-0805">Transcription regulation</keyword>
<dbReference type="SMART" id="SM00421">
    <property type="entry name" value="HTH_LUXR"/>
    <property type="match status" value="1"/>
</dbReference>
<dbReference type="GO" id="GO:0003677">
    <property type="term" value="F:DNA binding"/>
    <property type="evidence" value="ECO:0007669"/>
    <property type="project" value="UniProtKB-KW"/>
</dbReference>
<dbReference type="InterPro" id="IPR000792">
    <property type="entry name" value="Tscrpt_reg_LuxR_C"/>
</dbReference>
<dbReference type="PROSITE" id="PS50043">
    <property type="entry name" value="HTH_LUXR_2"/>
    <property type="match status" value="1"/>
</dbReference>
<accession>A0A074MBB0</accession>
<gene>
    <name evidence="5" type="ORF">EH31_08090</name>
</gene>
<dbReference type="AlphaFoldDB" id="A0A074MBB0"/>
<dbReference type="PANTHER" id="PTHR44688">
    <property type="entry name" value="DNA-BINDING TRANSCRIPTIONAL ACTIVATOR DEVR_DOSR"/>
    <property type="match status" value="1"/>
</dbReference>
<dbReference type="SUPFAM" id="SSF46894">
    <property type="entry name" value="C-terminal effector domain of the bipartite response regulators"/>
    <property type="match status" value="1"/>
</dbReference>
<proteinExistence type="predicted"/>
<keyword evidence="2" id="KW-0238">DNA-binding</keyword>
<dbReference type="InterPro" id="IPR036388">
    <property type="entry name" value="WH-like_DNA-bd_sf"/>
</dbReference>
<evidence type="ECO:0000259" key="4">
    <source>
        <dbReference type="PROSITE" id="PS50043"/>
    </source>
</evidence>
<dbReference type="Gene3D" id="1.10.10.10">
    <property type="entry name" value="Winged helix-like DNA-binding domain superfamily/Winged helix DNA-binding domain"/>
    <property type="match status" value="1"/>
</dbReference>